<accession>A0ABS8UFF5</accession>
<organism evidence="2 3">
    <name type="scientific">Luteimonas fraxinea</name>
    <dbReference type="NCBI Taxonomy" id="2901869"/>
    <lineage>
        <taxon>Bacteria</taxon>
        <taxon>Pseudomonadati</taxon>
        <taxon>Pseudomonadota</taxon>
        <taxon>Gammaproteobacteria</taxon>
        <taxon>Lysobacterales</taxon>
        <taxon>Lysobacteraceae</taxon>
        <taxon>Luteimonas</taxon>
    </lineage>
</organism>
<dbReference type="Gene3D" id="3.40.630.30">
    <property type="match status" value="1"/>
</dbReference>
<dbReference type="Pfam" id="PF00583">
    <property type="entry name" value="Acetyltransf_1"/>
    <property type="match status" value="1"/>
</dbReference>
<evidence type="ECO:0000313" key="2">
    <source>
        <dbReference type="EMBL" id="MCD9097471.1"/>
    </source>
</evidence>
<evidence type="ECO:0000313" key="3">
    <source>
        <dbReference type="Proteomes" id="UP001430360"/>
    </source>
</evidence>
<protein>
    <submittedName>
        <fullName evidence="2">GNAT family N-acetyltransferase</fullName>
    </submittedName>
</protein>
<dbReference type="RefSeq" id="WP_232136520.1">
    <property type="nucleotide sequence ID" value="NZ_CP089507.1"/>
</dbReference>
<reference evidence="2" key="1">
    <citation type="submission" date="2021-12" db="EMBL/GenBank/DDBJ databases">
        <authorList>
            <person name="Ulrich A."/>
        </authorList>
    </citation>
    <scope>NUCLEOTIDE SEQUENCE</scope>
    <source>
        <strain evidence="2">A1P009</strain>
    </source>
</reference>
<dbReference type="SUPFAM" id="SSF55729">
    <property type="entry name" value="Acyl-CoA N-acyltransferases (Nat)"/>
    <property type="match status" value="1"/>
</dbReference>
<sequence>MSSGPLPCVVIASTAQAEAARCLLLTATQTVYAGDIVFNVDNAMAAPDSDAMAVLLGDVVIGFYRLDYPTAAFAKQAVDRRLVTLRAFALGAAWQGRGFGLPVLAACCADLALRHPERMTLALNVHAANVIAVHLYKRAGFVDSGEIVRGGRGGPQHLMLRALGVGQWAP</sequence>
<evidence type="ECO:0000259" key="1">
    <source>
        <dbReference type="Pfam" id="PF00583"/>
    </source>
</evidence>
<keyword evidence="3" id="KW-1185">Reference proteome</keyword>
<dbReference type="EMBL" id="JAJQKU010000003">
    <property type="protein sequence ID" value="MCD9097471.1"/>
    <property type="molecule type" value="Genomic_DNA"/>
</dbReference>
<reference evidence="2" key="2">
    <citation type="journal article" date="2022" name="Syst. Appl. Microbiol.">
        <title>Physiological and genomic characterisation of Luteimonas fraxinea sp. nov., a bacterial species associated with trees tolerant to ash dieback.</title>
        <authorList>
            <person name="Ulrich K."/>
            <person name="Becker R."/>
            <person name="Behrendt U."/>
            <person name="Kube M."/>
            <person name="Schneck V."/>
            <person name="Ulrich A."/>
        </authorList>
    </citation>
    <scope>NUCLEOTIDE SEQUENCE</scope>
    <source>
        <strain evidence="2">A1P009</strain>
    </source>
</reference>
<gene>
    <name evidence="2" type="ORF">LTT95_11035</name>
</gene>
<proteinExistence type="predicted"/>
<dbReference type="InterPro" id="IPR016181">
    <property type="entry name" value="Acyl_CoA_acyltransferase"/>
</dbReference>
<dbReference type="InterPro" id="IPR000182">
    <property type="entry name" value="GNAT_dom"/>
</dbReference>
<feature type="domain" description="N-acetyltransferase" evidence="1">
    <location>
        <begin position="45"/>
        <end position="141"/>
    </location>
</feature>
<dbReference type="Proteomes" id="UP001430360">
    <property type="component" value="Unassembled WGS sequence"/>
</dbReference>
<comment type="caution">
    <text evidence="2">The sequence shown here is derived from an EMBL/GenBank/DDBJ whole genome shotgun (WGS) entry which is preliminary data.</text>
</comment>
<name>A0ABS8UFF5_9GAMM</name>